<dbReference type="Pfam" id="PF13701">
    <property type="entry name" value="DDE_Tnp_1_4"/>
    <property type="match status" value="1"/>
</dbReference>
<sequence>MFRKLRILNKHLLISFVSVTIFFCIFPLYSKAERTNYKIPKEAKTGFYFDKTDSSSFIANHARMILSLLAYNLVSFLKQLLPAAQAGLSVGTLRLWLFKIAGKVVHSGRKIQLKLSYHHVYRNLFYQLLARIQALS</sequence>
<proteinExistence type="predicted"/>
<reference evidence="3 4" key="1">
    <citation type="submission" date="2019-09" db="EMBL/GenBank/DDBJ databases">
        <title>Genome sequencing of Lactobacillus acetotolerans.</title>
        <authorList>
            <person name="Kim K."/>
        </authorList>
    </citation>
    <scope>NUCLEOTIDE SEQUENCE [LARGE SCALE GENOMIC DNA]</scope>
    <source>
        <strain evidence="3 4">LA749</strain>
    </source>
</reference>
<feature type="domain" description="Transposase DDE" evidence="2">
    <location>
        <begin position="41"/>
        <end position="135"/>
    </location>
</feature>
<name>A0A5P5ZKH9_9LACO</name>
<dbReference type="Proteomes" id="UP000325393">
    <property type="component" value="Chromosome"/>
</dbReference>
<dbReference type="AlphaFoldDB" id="A0A5P5ZKH9"/>
<feature type="transmembrane region" description="Helical" evidence="1">
    <location>
        <begin position="12"/>
        <end position="29"/>
    </location>
</feature>
<accession>A0A5P5ZKH9</accession>
<protein>
    <recommendedName>
        <fullName evidence="2">Transposase DDE domain-containing protein</fullName>
    </recommendedName>
</protein>
<keyword evidence="1" id="KW-0812">Transmembrane</keyword>
<keyword evidence="1" id="KW-1133">Transmembrane helix</keyword>
<organism evidence="3 4">
    <name type="scientific">Lactobacillus acetotolerans</name>
    <dbReference type="NCBI Taxonomy" id="1600"/>
    <lineage>
        <taxon>Bacteria</taxon>
        <taxon>Bacillati</taxon>
        <taxon>Bacillota</taxon>
        <taxon>Bacilli</taxon>
        <taxon>Lactobacillales</taxon>
        <taxon>Lactobacillaceae</taxon>
        <taxon>Lactobacillus</taxon>
    </lineage>
</organism>
<dbReference type="EMBL" id="CP044496">
    <property type="protein sequence ID" value="QFG51929.1"/>
    <property type="molecule type" value="Genomic_DNA"/>
</dbReference>
<dbReference type="InterPro" id="IPR025668">
    <property type="entry name" value="Tnp_DDE_dom"/>
</dbReference>
<keyword evidence="1" id="KW-0472">Membrane</keyword>
<evidence type="ECO:0000313" key="3">
    <source>
        <dbReference type="EMBL" id="QFG51929.1"/>
    </source>
</evidence>
<evidence type="ECO:0000259" key="2">
    <source>
        <dbReference type="Pfam" id="PF13701"/>
    </source>
</evidence>
<evidence type="ECO:0000256" key="1">
    <source>
        <dbReference type="SAM" id="Phobius"/>
    </source>
</evidence>
<gene>
    <name evidence="3" type="ORF">LA749_08070</name>
</gene>
<evidence type="ECO:0000313" key="4">
    <source>
        <dbReference type="Proteomes" id="UP000325393"/>
    </source>
</evidence>